<dbReference type="RefSeq" id="XP_031885294.2">
    <property type="nucleotide sequence ID" value="XM_032035548.2"/>
</dbReference>
<gene>
    <name evidence="2" type="ORF">CGGC5_v009352</name>
</gene>
<proteinExistence type="predicted"/>
<sequence length="123" mass="13765">MSPSERRPPLESVTPSIRFDPLAARIPRQSQLARFQREDQREGNALVTLAETSRDVKSAIQYHKSRAAQAIKLFQKKFGKQPEQPSTESAQPDSKGRNSTSQMEAIMEGGGSCATHERTRQQL</sequence>
<accession>A0A7J6J3L5</accession>
<evidence type="ECO:0000256" key="1">
    <source>
        <dbReference type="SAM" id="MobiDB-lite"/>
    </source>
</evidence>
<keyword evidence="3" id="KW-1185">Reference proteome</keyword>
<reference evidence="2 3" key="1">
    <citation type="submission" date="2012-08" db="EMBL/GenBank/DDBJ databases">
        <authorList>
            <person name="Gan P.H.P."/>
            <person name="Ikeda K."/>
            <person name="Irieda H."/>
            <person name="Narusaka M."/>
            <person name="O'Connell R.J."/>
            <person name="Narusaka Y."/>
            <person name="Takano Y."/>
            <person name="Kubo Y."/>
            <person name="Shirasu K."/>
        </authorList>
    </citation>
    <scope>NUCLEOTIDE SEQUENCE [LARGE SCALE GENOMIC DNA]</scope>
    <source>
        <strain evidence="2 3">Nara gc5</strain>
    </source>
</reference>
<evidence type="ECO:0000313" key="3">
    <source>
        <dbReference type="Proteomes" id="UP000011096"/>
    </source>
</evidence>
<evidence type="ECO:0000313" key="2">
    <source>
        <dbReference type="EMBL" id="KAF4483191.1"/>
    </source>
</evidence>
<organism evidence="2 3">
    <name type="scientific">Colletotrichum fructicola (strain Nara gc5)</name>
    <name type="common">Anthracnose fungus</name>
    <name type="synonym">Colletotrichum gloeosporioides (strain Nara gc5)</name>
    <dbReference type="NCBI Taxonomy" id="1213859"/>
    <lineage>
        <taxon>Eukaryota</taxon>
        <taxon>Fungi</taxon>
        <taxon>Dikarya</taxon>
        <taxon>Ascomycota</taxon>
        <taxon>Pezizomycotina</taxon>
        <taxon>Sordariomycetes</taxon>
        <taxon>Hypocreomycetidae</taxon>
        <taxon>Glomerellales</taxon>
        <taxon>Glomerellaceae</taxon>
        <taxon>Colletotrichum</taxon>
        <taxon>Colletotrichum gloeosporioides species complex</taxon>
    </lineage>
</organism>
<comment type="caution">
    <text evidence="2">The sequence shown here is derived from an EMBL/GenBank/DDBJ whole genome shotgun (WGS) entry which is preliminary data.</text>
</comment>
<dbReference type="EMBL" id="ANPB02000005">
    <property type="protein sequence ID" value="KAF4483191.1"/>
    <property type="molecule type" value="Genomic_DNA"/>
</dbReference>
<dbReference type="InParanoid" id="A0A7J6J3L5"/>
<dbReference type="GeneID" id="43619552"/>
<feature type="compositionally biased region" description="Polar residues" evidence="1">
    <location>
        <begin position="83"/>
        <end position="103"/>
    </location>
</feature>
<reference evidence="2 3" key="2">
    <citation type="submission" date="2020-04" db="EMBL/GenBank/DDBJ databases">
        <title>Genome sequencing and assembly of multiple isolates from the Colletotrichum gloeosporioides species complex.</title>
        <authorList>
            <person name="Gan P."/>
            <person name="Shirasu K."/>
        </authorList>
    </citation>
    <scope>NUCLEOTIDE SEQUENCE [LARGE SCALE GENOMIC DNA]</scope>
    <source>
        <strain evidence="2 3">Nara gc5</strain>
    </source>
</reference>
<dbReference type="AlphaFoldDB" id="A0A7J6J3L5"/>
<dbReference type="OrthoDB" id="4822037at2759"/>
<feature type="region of interest" description="Disordered" evidence="1">
    <location>
        <begin position="76"/>
        <end position="123"/>
    </location>
</feature>
<name>A0A7J6J3L5_COLFN</name>
<dbReference type="Proteomes" id="UP000011096">
    <property type="component" value="Unassembled WGS sequence"/>
</dbReference>
<feature type="region of interest" description="Disordered" evidence="1">
    <location>
        <begin position="1"/>
        <end position="25"/>
    </location>
</feature>
<protein>
    <submittedName>
        <fullName evidence="2">Uncharacterized protein</fullName>
    </submittedName>
</protein>